<dbReference type="PANTHER" id="PTHR11274:SF0">
    <property type="entry name" value="GENERAL TRANSCRIPTION AND DNA REPAIR FACTOR IIH HELICASE SUBUNIT XPB"/>
    <property type="match status" value="1"/>
</dbReference>
<dbReference type="AlphaFoldDB" id="D8LDJ3"/>
<evidence type="ECO:0000259" key="16">
    <source>
        <dbReference type="PROSITE" id="PS51192"/>
    </source>
</evidence>
<evidence type="ECO:0000259" key="17">
    <source>
        <dbReference type="PROSITE" id="PS51194"/>
    </source>
</evidence>
<comment type="catalytic activity">
    <reaction evidence="12">
        <text>Couples ATP hydrolysis with the unwinding of duplex DNA by translocating in the 3'-5' direction.</text>
        <dbReference type="EC" id="5.6.2.4"/>
    </reaction>
</comment>
<feature type="domain" description="Helicase C-terminal" evidence="17">
    <location>
        <begin position="638"/>
        <end position="789"/>
    </location>
</feature>
<dbReference type="InterPro" id="IPR050615">
    <property type="entry name" value="ATP-dep_DNA_Helicase"/>
</dbReference>
<keyword evidence="9" id="KW-0234">DNA repair</keyword>
<keyword evidence="3" id="KW-0547">Nucleotide-binding</keyword>
<dbReference type="InterPro" id="IPR006935">
    <property type="entry name" value="Helicase/UvrB_N"/>
</dbReference>
<keyword evidence="10" id="KW-0413">Isomerase</keyword>
<accession>D8LDJ3</accession>
<feature type="compositionally biased region" description="Acidic residues" evidence="15">
    <location>
        <begin position="98"/>
        <end position="109"/>
    </location>
</feature>
<keyword evidence="19" id="KW-1185">Reference proteome</keyword>
<comment type="similarity">
    <text evidence="2">Belongs to the helicase family. RAD25/XPB subfamily.</text>
</comment>
<dbReference type="EMBL" id="FN647877">
    <property type="protein sequence ID" value="CBN74062.1"/>
    <property type="molecule type" value="Genomic_DNA"/>
</dbReference>
<keyword evidence="7" id="KW-0067">ATP-binding</keyword>
<feature type="compositionally biased region" description="Acidic residues" evidence="15">
    <location>
        <begin position="23"/>
        <end position="45"/>
    </location>
</feature>
<evidence type="ECO:0000256" key="14">
    <source>
        <dbReference type="ARBA" id="ARBA00048988"/>
    </source>
</evidence>
<dbReference type="Pfam" id="PF13625">
    <property type="entry name" value="Helicase_C_3"/>
    <property type="match status" value="1"/>
</dbReference>
<dbReference type="CDD" id="cd18789">
    <property type="entry name" value="SF2_C_XPB"/>
    <property type="match status" value="1"/>
</dbReference>
<evidence type="ECO:0000256" key="2">
    <source>
        <dbReference type="ARBA" id="ARBA00006637"/>
    </source>
</evidence>
<dbReference type="EC" id="5.6.2.4" evidence="13"/>
<keyword evidence="8" id="KW-0238">DNA-binding</keyword>
<dbReference type="NCBIfam" id="TIGR00603">
    <property type="entry name" value="rad25"/>
    <property type="match status" value="1"/>
</dbReference>
<dbReference type="Gene3D" id="3.40.50.300">
    <property type="entry name" value="P-loop containing nucleotide triphosphate hydrolases"/>
    <property type="match status" value="2"/>
</dbReference>
<dbReference type="Pfam" id="PF16203">
    <property type="entry name" value="ERCC3_RAD25_C"/>
    <property type="match status" value="1"/>
</dbReference>
<evidence type="ECO:0000256" key="9">
    <source>
        <dbReference type="ARBA" id="ARBA00023204"/>
    </source>
</evidence>
<dbReference type="Pfam" id="PF04851">
    <property type="entry name" value="ResIII"/>
    <property type="match status" value="1"/>
</dbReference>
<evidence type="ECO:0000256" key="15">
    <source>
        <dbReference type="SAM" id="MobiDB-lite"/>
    </source>
</evidence>
<dbReference type="Proteomes" id="UP000002630">
    <property type="component" value="Linkage Group LG10"/>
</dbReference>
<feature type="compositionally biased region" description="Basic and acidic residues" evidence="15">
    <location>
        <begin position="817"/>
        <end position="830"/>
    </location>
</feature>
<dbReference type="GO" id="GO:0003677">
    <property type="term" value="F:DNA binding"/>
    <property type="evidence" value="ECO:0007669"/>
    <property type="project" value="UniProtKB-KW"/>
</dbReference>
<dbReference type="OMA" id="RCQEIDY"/>
<evidence type="ECO:0000256" key="12">
    <source>
        <dbReference type="ARBA" id="ARBA00034617"/>
    </source>
</evidence>
<dbReference type="InterPro" id="IPR032438">
    <property type="entry name" value="ERCC3_RAD25_C"/>
</dbReference>
<dbReference type="OrthoDB" id="10262986at2759"/>
<dbReference type="STRING" id="2880.D8LDJ3"/>
<sequence>MIGRCHDFRFCVFHGRHRGGGGFDEDEDAYLVPSDWEDDDDDEDWNAGGTSGRRARDLQKNLTASRGAKGAAASSSGKGKTASKQQQKQQQRAGAANTDDDDDDDEDGNDSMLMNLKDCRDMQLKPQHTDRPIWVLPDGHIYLEASSPYYHQAYDFLVAIAEPVSRPEFVHEYKLTPYSLYAAVAVSIDTDSIVKVLNRLSKTPVPDSVETFIRACTVSYGKAKLVLKHNKHYIESPFPEVLRELLKNPTVSQARLGEEEEEEVAPPPKTGGTNKTAAAGGAAASGAGSAATAAAAAAGGARGGGGGARGGAAGDGFTLTDAPQEMDVNLEYKELAREGDGDDADPDVMMGTQPGGALKNVAFRVKNSEVEHVKKAANDMEYPLMEEYDFRNDTLNPPLKIDLKANTRIRAYQEKSLSKMFGNGRARSGIIVLPCGAGKTLTGVTAASTIKKSCLVLCTSGVSVLQWKYQFQLWTDIAEKDISCFTSDIKEAINEEAGVLITTYSMISFAGQRSEIAKKIIDTITKREWGFMLLDEVHVVPARMFRKVLSVCNAHCKLGLTATLVREDDLISDLNFLIGPKLYEANWMDLTQSGYLANVQCVEAWCPMTAEFYSEYLKPGVTARQKQLLYIMNPNKFRTCEYLVRTHMERNDKVIIFGDNVFSLKKFATILQIPFIYGATPESERSRILGTFRVNPLVNCIGLSKVGDTSIDIPEANVIIQISSHFGSRRQEAQRLGRILRPKSNVDGGFNAFFYTLVSTDTSEMYYSSKRQQYLVDQGYTFKVVTDLANASDRSQSKLPDRKSELRVLQETLMAKTDQEEKDEKKMLDRDMDDIGEGSARGTVMRRKGNLGALSGADGSRYMEYDSRPPPKKHPLFKSRYVKM</sequence>
<feature type="domain" description="Helicase ATP-binding" evidence="16">
    <location>
        <begin position="420"/>
        <end position="582"/>
    </location>
</feature>
<evidence type="ECO:0000256" key="4">
    <source>
        <dbReference type="ARBA" id="ARBA00022763"/>
    </source>
</evidence>
<dbReference type="PRINTS" id="PR00851">
    <property type="entry name" value="XRODRMPGMNTB"/>
</dbReference>
<keyword evidence="5" id="KW-0378">Hydrolase</keyword>
<keyword evidence="11" id="KW-0539">Nucleus</keyword>
<dbReference type="GO" id="GO:0005675">
    <property type="term" value="C:transcription factor TFIIH holo complex"/>
    <property type="evidence" value="ECO:0007669"/>
    <property type="project" value="TreeGrafter"/>
</dbReference>
<reference evidence="18 19" key="1">
    <citation type="journal article" date="2010" name="Nature">
        <title>The Ectocarpus genome and the independent evolution of multicellularity in brown algae.</title>
        <authorList>
            <person name="Cock J.M."/>
            <person name="Sterck L."/>
            <person name="Rouze P."/>
            <person name="Scornet D."/>
            <person name="Allen A.E."/>
            <person name="Amoutzias G."/>
            <person name="Anthouard V."/>
            <person name="Artiguenave F."/>
            <person name="Aury J.M."/>
            <person name="Badger J.H."/>
            <person name="Beszteri B."/>
            <person name="Billiau K."/>
            <person name="Bonnet E."/>
            <person name="Bothwell J.H."/>
            <person name="Bowler C."/>
            <person name="Boyen C."/>
            <person name="Brownlee C."/>
            <person name="Carrano C.J."/>
            <person name="Charrier B."/>
            <person name="Cho G.Y."/>
            <person name="Coelho S.M."/>
            <person name="Collen J."/>
            <person name="Corre E."/>
            <person name="Da Silva C."/>
            <person name="Delage L."/>
            <person name="Delaroque N."/>
            <person name="Dittami S.M."/>
            <person name="Doulbeau S."/>
            <person name="Elias M."/>
            <person name="Farnham G."/>
            <person name="Gachon C.M."/>
            <person name="Gschloessl B."/>
            <person name="Heesch S."/>
            <person name="Jabbari K."/>
            <person name="Jubin C."/>
            <person name="Kawai H."/>
            <person name="Kimura K."/>
            <person name="Kloareg B."/>
            <person name="Kupper F.C."/>
            <person name="Lang D."/>
            <person name="Le Bail A."/>
            <person name="Leblanc C."/>
            <person name="Lerouge P."/>
            <person name="Lohr M."/>
            <person name="Lopez P.J."/>
            <person name="Martens C."/>
            <person name="Maumus F."/>
            <person name="Michel G."/>
            <person name="Miranda-Saavedra D."/>
            <person name="Morales J."/>
            <person name="Moreau H."/>
            <person name="Motomura T."/>
            <person name="Nagasato C."/>
            <person name="Napoli C.A."/>
            <person name="Nelson D.R."/>
            <person name="Nyvall-Collen P."/>
            <person name="Peters A.F."/>
            <person name="Pommier C."/>
            <person name="Potin P."/>
            <person name="Poulain J."/>
            <person name="Quesneville H."/>
            <person name="Read B."/>
            <person name="Rensing S.A."/>
            <person name="Ritter A."/>
            <person name="Rousvoal S."/>
            <person name="Samanta M."/>
            <person name="Samson G."/>
            <person name="Schroeder D.C."/>
            <person name="Segurens B."/>
            <person name="Strittmatter M."/>
            <person name="Tonon T."/>
            <person name="Tregear J.W."/>
            <person name="Valentin K."/>
            <person name="von Dassow P."/>
            <person name="Yamagishi T."/>
            <person name="Van de Peer Y."/>
            <person name="Wincker P."/>
        </authorList>
    </citation>
    <scope>NUCLEOTIDE SEQUENCE [LARGE SCALE GENOMIC DNA]</scope>
    <source>
        <strain evidence="19">Ec32 / CCAP1310/4</strain>
    </source>
</reference>
<dbReference type="EMBL" id="FN649735">
    <property type="protein sequence ID" value="CBN74062.1"/>
    <property type="molecule type" value="Genomic_DNA"/>
</dbReference>
<organism evidence="18 19">
    <name type="scientific">Ectocarpus siliculosus</name>
    <name type="common">Brown alga</name>
    <name type="synonym">Conferva siliculosa</name>
    <dbReference type="NCBI Taxonomy" id="2880"/>
    <lineage>
        <taxon>Eukaryota</taxon>
        <taxon>Sar</taxon>
        <taxon>Stramenopiles</taxon>
        <taxon>Ochrophyta</taxon>
        <taxon>PX clade</taxon>
        <taxon>Phaeophyceae</taxon>
        <taxon>Ectocarpales</taxon>
        <taxon>Ectocarpaceae</taxon>
        <taxon>Ectocarpus</taxon>
    </lineage>
</organism>
<dbReference type="eggNOG" id="KOG1123">
    <property type="taxonomic scope" value="Eukaryota"/>
</dbReference>
<evidence type="ECO:0000256" key="11">
    <source>
        <dbReference type="ARBA" id="ARBA00023242"/>
    </source>
</evidence>
<dbReference type="SMART" id="SM00490">
    <property type="entry name" value="HELICc"/>
    <property type="match status" value="1"/>
</dbReference>
<name>D8LDJ3_ECTSI</name>
<feature type="compositionally biased region" description="Low complexity" evidence="15">
    <location>
        <begin position="63"/>
        <end position="96"/>
    </location>
</feature>
<evidence type="ECO:0000256" key="1">
    <source>
        <dbReference type="ARBA" id="ARBA00004123"/>
    </source>
</evidence>
<evidence type="ECO:0000313" key="18">
    <source>
        <dbReference type="EMBL" id="CBN74062.1"/>
    </source>
</evidence>
<evidence type="ECO:0000256" key="7">
    <source>
        <dbReference type="ARBA" id="ARBA00022840"/>
    </source>
</evidence>
<feature type="region of interest" description="Disordered" evidence="15">
    <location>
        <begin position="253"/>
        <end position="281"/>
    </location>
</feature>
<dbReference type="GO" id="GO:0043138">
    <property type="term" value="F:3'-5' DNA helicase activity"/>
    <property type="evidence" value="ECO:0007669"/>
    <property type="project" value="UniProtKB-EC"/>
</dbReference>
<gene>
    <name evidence="18" type="ORF">Esi_0012_0116</name>
</gene>
<dbReference type="InterPro" id="IPR001650">
    <property type="entry name" value="Helicase_C-like"/>
</dbReference>
<dbReference type="GO" id="GO:0005524">
    <property type="term" value="F:ATP binding"/>
    <property type="evidence" value="ECO:0007669"/>
    <property type="project" value="UniProtKB-KW"/>
</dbReference>
<feature type="compositionally biased region" description="Basic residues" evidence="15">
    <location>
        <begin position="870"/>
        <end position="884"/>
    </location>
</feature>
<dbReference type="InterPro" id="IPR027417">
    <property type="entry name" value="P-loop_NTPase"/>
</dbReference>
<evidence type="ECO:0000256" key="8">
    <source>
        <dbReference type="ARBA" id="ARBA00023125"/>
    </source>
</evidence>
<dbReference type="FunFam" id="3.40.50.300:FF:000117">
    <property type="entry name" value="Putative DNA repair helicase rad25"/>
    <property type="match status" value="1"/>
</dbReference>
<dbReference type="GO" id="GO:0000112">
    <property type="term" value="C:nucleotide-excision repair factor 3 complex"/>
    <property type="evidence" value="ECO:0007669"/>
    <property type="project" value="TreeGrafter"/>
</dbReference>
<evidence type="ECO:0000256" key="13">
    <source>
        <dbReference type="ARBA" id="ARBA00034808"/>
    </source>
</evidence>
<dbReference type="SMART" id="SM00487">
    <property type="entry name" value="DEXDc"/>
    <property type="match status" value="1"/>
</dbReference>
<dbReference type="GO" id="GO:0016787">
    <property type="term" value="F:hydrolase activity"/>
    <property type="evidence" value="ECO:0007669"/>
    <property type="project" value="UniProtKB-KW"/>
</dbReference>
<evidence type="ECO:0000313" key="19">
    <source>
        <dbReference type="Proteomes" id="UP000002630"/>
    </source>
</evidence>
<comment type="subcellular location">
    <subcellularLocation>
        <location evidence="1">Nucleus</location>
    </subcellularLocation>
</comment>
<evidence type="ECO:0000256" key="3">
    <source>
        <dbReference type="ARBA" id="ARBA00022741"/>
    </source>
</evidence>
<dbReference type="GO" id="GO:0097550">
    <property type="term" value="C:transcription preinitiation complex"/>
    <property type="evidence" value="ECO:0007669"/>
    <property type="project" value="TreeGrafter"/>
</dbReference>
<dbReference type="CDD" id="cd18029">
    <property type="entry name" value="DEXHc_XPB"/>
    <property type="match status" value="1"/>
</dbReference>
<dbReference type="InterPro" id="IPR001161">
    <property type="entry name" value="XPB/Ssl2"/>
</dbReference>
<dbReference type="PROSITE" id="PS51192">
    <property type="entry name" value="HELICASE_ATP_BIND_1"/>
    <property type="match status" value="1"/>
</dbReference>
<dbReference type="InParanoid" id="D8LDJ3"/>
<comment type="catalytic activity">
    <reaction evidence="14">
        <text>ATP + H2O = ADP + phosphate + H(+)</text>
        <dbReference type="Rhea" id="RHEA:13065"/>
        <dbReference type="ChEBI" id="CHEBI:15377"/>
        <dbReference type="ChEBI" id="CHEBI:15378"/>
        <dbReference type="ChEBI" id="CHEBI:30616"/>
        <dbReference type="ChEBI" id="CHEBI:43474"/>
        <dbReference type="ChEBI" id="CHEBI:456216"/>
        <dbReference type="EC" id="5.6.2.4"/>
    </reaction>
</comment>
<dbReference type="InterPro" id="IPR032830">
    <property type="entry name" value="XPB/Ssl2_N"/>
</dbReference>
<dbReference type="InterPro" id="IPR014001">
    <property type="entry name" value="Helicase_ATP-bd"/>
</dbReference>
<evidence type="ECO:0000256" key="10">
    <source>
        <dbReference type="ARBA" id="ARBA00023235"/>
    </source>
</evidence>
<dbReference type="SUPFAM" id="SSF52540">
    <property type="entry name" value="P-loop containing nucleoside triphosphate hydrolases"/>
    <property type="match status" value="2"/>
</dbReference>
<dbReference type="FunFam" id="3.40.50.300:FF:000077">
    <property type="entry name" value="Probable DNA repair helicase RAD25"/>
    <property type="match status" value="1"/>
</dbReference>
<proteinExistence type="inferred from homology"/>
<dbReference type="PANTHER" id="PTHR11274">
    <property type="entry name" value="RAD25/XP-B DNA REPAIR HELICASE"/>
    <property type="match status" value="1"/>
</dbReference>
<evidence type="ECO:0000256" key="5">
    <source>
        <dbReference type="ARBA" id="ARBA00022801"/>
    </source>
</evidence>
<dbReference type="GO" id="GO:0006289">
    <property type="term" value="P:nucleotide-excision repair"/>
    <property type="evidence" value="ECO:0007669"/>
    <property type="project" value="InterPro"/>
</dbReference>
<dbReference type="FunCoup" id="D8LDJ3">
    <property type="interactions" value="443"/>
</dbReference>
<dbReference type="PROSITE" id="PS51194">
    <property type="entry name" value="HELICASE_CTER"/>
    <property type="match status" value="1"/>
</dbReference>
<feature type="region of interest" description="Disordered" evidence="15">
    <location>
        <begin position="816"/>
        <end position="884"/>
    </location>
</feature>
<keyword evidence="4" id="KW-0227">DNA damage</keyword>
<dbReference type="GO" id="GO:0006367">
    <property type="term" value="P:transcription initiation at RNA polymerase II promoter"/>
    <property type="evidence" value="ECO:0007669"/>
    <property type="project" value="InterPro"/>
</dbReference>
<protein>
    <recommendedName>
        <fullName evidence="13">DNA 3'-5' helicase</fullName>
        <ecNumber evidence="13">5.6.2.4</ecNumber>
    </recommendedName>
</protein>
<evidence type="ECO:0000256" key="6">
    <source>
        <dbReference type="ARBA" id="ARBA00022806"/>
    </source>
</evidence>
<keyword evidence="6" id="KW-0347">Helicase</keyword>
<feature type="region of interest" description="Disordered" evidence="15">
    <location>
        <begin position="22"/>
        <end position="113"/>
    </location>
</feature>